<accession>A0A813JFG1</accession>
<evidence type="ECO:0000259" key="2">
    <source>
        <dbReference type="PROSITE" id="PS51319"/>
    </source>
</evidence>
<organism evidence="4 5">
    <name type="scientific">Polarella glacialis</name>
    <name type="common">Dinoflagellate</name>
    <dbReference type="NCBI Taxonomy" id="89957"/>
    <lineage>
        <taxon>Eukaryota</taxon>
        <taxon>Sar</taxon>
        <taxon>Alveolata</taxon>
        <taxon>Dinophyceae</taxon>
        <taxon>Suessiales</taxon>
        <taxon>Suessiaceae</taxon>
        <taxon>Polarella</taxon>
    </lineage>
</organism>
<dbReference type="Proteomes" id="UP000654075">
    <property type="component" value="Unassembled WGS sequence"/>
</dbReference>
<sequence>MDEPSYRNHSWHGRCFKLKFRDCWLVSTLCDGECAGAAYTARVRTARSPEEEGSPFMLFQIGTTSGGEIVNPNTLGGIMLSEQLPVYLLRSCESHGMWVGETDDGPGPDYFANKSQENATPICFVPLDDADMPCTGPLMGEAVEIEAAIWPLVDTLGDSASTDESKTTALNGLGGLGPLSAELLRSTHVGRIVNSLSRNGETDQIRLLARSLVDRWRADVEPYGLSPACADQGKFAMYYMENHAEQWIFWNDGDWPIYLIGGGHLARASDETPPPVPFHVRMLPQKVVQLEVSAGDSNDVLIASCFSLSGDELIRVEVGSAGTVAGLHAKIVDMLDCQLTGVSLVLRNARVIQSHSQDSVTTLMIIDA</sequence>
<dbReference type="InterPro" id="IPR035441">
    <property type="entry name" value="TFIIS/LEDGF_dom_sf"/>
</dbReference>
<evidence type="ECO:0000313" key="3">
    <source>
        <dbReference type="EMBL" id="CAE8643246.1"/>
    </source>
</evidence>
<comment type="subcellular location">
    <subcellularLocation>
        <location evidence="1">Nucleus</location>
    </subcellularLocation>
</comment>
<dbReference type="PROSITE" id="PS51319">
    <property type="entry name" value="TFIIS_N"/>
    <property type="match status" value="1"/>
</dbReference>
<reference evidence="4" key="1">
    <citation type="submission" date="2021-02" db="EMBL/GenBank/DDBJ databases">
        <authorList>
            <person name="Dougan E. K."/>
            <person name="Rhodes N."/>
            <person name="Thang M."/>
            <person name="Chan C."/>
        </authorList>
    </citation>
    <scope>NUCLEOTIDE SEQUENCE</scope>
</reference>
<evidence type="ECO:0000313" key="4">
    <source>
        <dbReference type="EMBL" id="CAE8675845.1"/>
    </source>
</evidence>
<name>A0A813JFG1_POLGL</name>
<dbReference type="Proteomes" id="UP000626109">
    <property type="component" value="Unassembled WGS sequence"/>
</dbReference>
<keyword evidence="1" id="KW-0539">Nucleus</keyword>
<dbReference type="InterPro" id="IPR017923">
    <property type="entry name" value="TFIIS_N"/>
</dbReference>
<dbReference type="EMBL" id="CAJNNW010025150">
    <property type="protein sequence ID" value="CAE8675845.1"/>
    <property type="molecule type" value="Genomic_DNA"/>
</dbReference>
<dbReference type="EMBL" id="CAJNNV010033317">
    <property type="protein sequence ID" value="CAE8643246.1"/>
    <property type="molecule type" value="Genomic_DNA"/>
</dbReference>
<evidence type="ECO:0000313" key="5">
    <source>
        <dbReference type="Proteomes" id="UP000626109"/>
    </source>
</evidence>
<dbReference type="SUPFAM" id="SSF47676">
    <property type="entry name" value="Conserved domain common to transcription factors TFIIS, elongin A, CRSP70"/>
    <property type="match status" value="1"/>
</dbReference>
<evidence type="ECO:0000256" key="1">
    <source>
        <dbReference type="PROSITE-ProRule" id="PRU00649"/>
    </source>
</evidence>
<gene>
    <name evidence="3" type="ORF">PGLA1383_LOCUS57609</name>
    <name evidence="4" type="ORF">PGLA2088_LOCUS19575</name>
</gene>
<dbReference type="AlphaFoldDB" id="A0A813JFG1"/>
<dbReference type="Gene3D" id="1.20.930.10">
    <property type="entry name" value="Conserved domain common to transcription factors TFIIS, elongin A, CRSP70"/>
    <property type="match status" value="1"/>
</dbReference>
<protein>
    <recommendedName>
        <fullName evidence="2">TFIIS N-terminal domain-containing protein</fullName>
    </recommendedName>
</protein>
<comment type="caution">
    <text evidence="4">The sequence shown here is derived from an EMBL/GenBank/DDBJ whole genome shotgun (WGS) entry which is preliminary data.</text>
</comment>
<evidence type="ECO:0000313" key="6">
    <source>
        <dbReference type="Proteomes" id="UP000654075"/>
    </source>
</evidence>
<dbReference type="OrthoDB" id="2359216at2759"/>
<proteinExistence type="predicted"/>
<dbReference type="GO" id="GO:0005634">
    <property type="term" value="C:nucleus"/>
    <property type="evidence" value="ECO:0007669"/>
    <property type="project" value="UniProtKB-SubCell"/>
</dbReference>
<dbReference type="Pfam" id="PF08711">
    <property type="entry name" value="Med26"/>
    <property type="match status" value="1"/>
</dbReference>
<keyword evidence="6" id="KW-1185">Reference proteome</keyword>
<feature type="domain" description="TFIIS N-terminal" evidence="2">
    <location>
        <begin position="143"/>
        <end position="223"/>
    </location>
</feature>